<reference evidence="1" key="1">
    <citation type="submission" date="2018-02" db="EMBL/GenBank/DDBJ databases">
        <title>Rhizophora mucronata_Transcriptome.</title>
        <authorList>
            <person name="Meera S.P."/>
            <person name="Sreeshan A."/>
            <person name="Augustine A."/>
        </authorList>
    </citation>
    <scope>NUCLEOTIDE SEQUENCE</scope>
    <source>
        <tissue evidence="1">Leaf</tissue>
    </source>
</reference>
<proteinExistence type="predicted"/>
<sequence>MVRFMSFSWGITPSTPCTGRLMLCWETFRGN</sequence>
<evidence type="ECO:0000313" key="1">
    <source>
        <dbReference type="EMBL" id="MBX59103.1"/>
    </source>
</evidence>
<dbReference type="AlphaFoldDB" id="A0A2P2PWS7"/>
<protein>
    <submittedName>
        <fullName evidence="1">Uncharacterized protein</fullName>
    </submittedName>
</protein>
<organism evidence="1">
    <name type="scientific">Rhizophora mucronata</name>
    <name type="common">Asiatic mangrove</name>
    <dbReference type="NCBI Taxonomy" id="61149"/>
    <lineage>
        <taxon>Eukaryota</taxon>
        <taxon>Viridiplantae</taxon>
        <taxon>Streptophyta</taxon>
        <taxon>Embryophyta</taxon>
        <taxon>Tracheophyta</taxon>
        <taxon>Spermatophyta</taxon>
        <taxon>Magnoliopsida</taxon>
        <taxon>eudicotyledons</taxon>
        <taxon>Gunneridae</taxon>
        <taxon>Pentapetalae</taxon>
        <taxon>rosids</taxon>
        <taxon>fabids</taxon>
        <taxon>Malpighiales</taxon>
        <taxon>Rhizophoraceae</taxon>
        <taxon>Rhizophora</taxon>
    </lineage>
</organism>
<dbReference type="EMBL" id="GGEC01078619">
    <property type="protein sequence ID" value="MBX59103.1"/>
    <property type="molecule type" value="Transcribed_RNA"/>
</dbReference>
<accession>A0A2P2PWS7</accession>
<name>A0A2P2PWS7_RHIMU</name>